<dbReference type="EMBL" id="UGUU01000001">
    <property type="protein sequence ID" value="SUD41794.1"/>
    <property type="molecule type" value="Genomic_DNA"/>
</dbReference>
<gene>
    <name evidence="2" type="ORF">NCTC10899_04675</name>
</gene>
<dbReference type="OrthoDB" id="5380394at2"/>
<dbReference type="Proteomes" id="UP000254260">
    <property type="component" value="Unassembled WGS sequence"/>
</dbReference>
<sequence length="335" mass="37827">MASVNTEQNFSGWLPIRAWLQNGEWRLDWCWFGEQRLARPFFRDDVDQALRLPFNQAFRRETGLQALLDWQAESPGLPPTALIFHASRCGSTLMAQMLATLDENIVLSEPAPLDNLLRAHRLTPEAAPRQPAWLSALLSAYGQRRQGNEQRLFIKLDAWNVFEAPLLLALYPEVPRVFLYRDPLEIVVSQLRQPGMHRVPGLLGPSALDLPAEEALRMTPAEYTSRTVGAILRQGLALCQRHGAVAVNYQELPDACWGRLASVFAVHDTHLPRLRETAGFDAKQPSQSFSADSHSKREAADESLRETVECWTGDAYRALEEWRTAESKKESSSRS</sequence>
<evidence type="ECO:0000313" key="3">
    <source>
        <dbReference type="Proteomes" id="UP000254260"/>
    </source>
</evidence>
<feature type="region of interest" description="Disordered" evidence="1">
    <location>
        <begin position="277"/>
        <end position="305"/>
    </location>
</feature>
<evidence type="ECO:0000256" key="1">
    <source>
        <dbReference type="SAM" id="MobiDB-lite"/>
    </source>
</evidence>
<accession>A0A379J017</accession>
<proteinExistence type="predicted"/>
<dbReference type="SUPFAM" id="SSF52540">
    <property type="entry name" value="P-loop containing nucleoside triphosphate hydrolases"/>
    <property type="match status" value="1"/>
</dbReference>
<evidence type="ECO:0000313" key="2">
    <source>
        <dbReference type="EMBL" id="SUD41794.1"/>
    </source>
</evidence>
<name>A0A379J017_ECTME</name>
<feature type="compositionally biased region" description="Basic and acidic residues" evidence="1">
    <location>
        <begin position="293"/>
        <end position="305"/>
    </location>
</feature>
<organism evidence="2 3">
    <name type="scientific">Ectopseudomonas mendocina</name>
    <name type="common">Pseudomonas mendocina</name>
    <dbReference type="NCBI Taxonomy" id="300"/>
    <lineage>
        <taxon>Bacteria</taxon>
        <taxon>Pseudomonadati</taxon>
        <taxon>Pseudomonadota</taxon>
        <taxon>Gammaproteobacteria</taxon>
        <taxon>Pseudomonadales</taxon>
        <taxon>Pseudomonadaceae</taxon>
        <taxon>Ectopseudomonas</taxon>
    </lineage>
</organism>
<reference evidence="2 3" key="1">
    <citation type="submission" date="2018-06" db="EMBL/GenBank/DDBJ databases">
        <authorList>
            <consortium name="Pathogen Informatics"/>
            <person name="Doyle S."/>
        </authorList>
    </citation>
    <scope>NUCLEOTIDE SEQUENCE [LARGE SCALE GENOMIC DNA]</scope>
    <source>
        <strain evidence="2 3">NCTC10899</strain>
    </source>
</reference>
<dbReference type="Gene3D" id="3.40.50.300">
    <property type="entry name" value="P-loop containing nucleotide triphosphate hydrolases"/>
    <property type="match status" value="1"/>
</dbReference>
<dbReference type="InterPro" id="IPR027417">
    <property type="entry name" value="P-loop_NTPase"/>
</dbReference>
<protein>
    <submittedName>
        <fullName evidence="2">Aspartyl asparaginyl beta-hydroxylase</fullName>
    </submittedName>
</protein>
<dbReference type="AlphaFoldDB" id="A0A379J017"/>
<dbReference type="RefSeq" id="WP_115292402.1">
    <property type="nucleotide sequence ID" value="NZ_UGUU01000001.1"/>
</dbReference>